<dbReference type="EMBL" id="JAFBBO010000001">
    <property type="protein sequence ID" value="MBM7477667.1"/>
    <property type="molecule type" value="Genomic_DNA"/>
</dbReference>
<accession>A0ABS2LBE0</accession>
<dbReference type="RefSeq" id="WP_205305905.1">
    <property type="nucleotide sequence ID" value="NZ_BAAAVF010000005.1"/>
</dbReference>
<gene>
    <name evidence="2" type="ORF">JOD49_000587</name>
</gene>
<keyword evidence="1" id="KW-1133">Transmembrane helix</keyword>
<evidence type="ECO:0000256" key="1">
    <source>
        <dbReference type="SAM" id="Phobius"/>
    </source>
</evidence>
<organism evidence="2 3">
    <name type="scientific">Oerskovia jenensis</name>
    <dbReference type="NCBI Taxonomy" id="162169"/>
    <lineage>
        <taxon>Bacteria</taxon>
        <taxon>Bacillati</taxon>
        <taxon>Actinomycetota</taxon>
        <taxon>Actinomycetes</taxon>
        <taxon>Micrococcales</taxon>
        <taxon>Cellulomonadaceae</taxon>
        <taxon>Oerskovia</taxon>
    </lineage>
</organism>
<keyword evidence="1" id="KW-0812">Transmembrane</keyword>
<comment type="caution">
    <text evidence="2">The sequence shown here is derived from an EMBL/GenBank/DDBJ whole genome shotgun (WGS) entry which is preliminary data.</text>
</comment>
<protein>
    <submittedName>
        <fullName evidence="2">Uncharacterized protein</fullName>
    </submittedName>
</protein>
<dbReference type="Proteomes" id="UP000698059">
    <property type="component" value="Unassembled WGS sequence"/>
</dbReference>
<feature type="transmembrane region" description="Helical" evidence="1">
    <location>
        <begin position="60"/>
        <end position="81"/>
    </location>
</feature>
<evidence type="ECO:0000313" key="3">
    <source>
        <dbReference type="Proteomes" id="UP000698059"/>
    </source>
</evidence>
<keyword evidence="1" id="KW-0472">Membrane</keyword>
<evidence type="ECO:0000313" key="2">
    <source>
        <dbReference type="EMBL" id="MBM7477667.1"/>
    </source>
</evidence>
<sequence length="210" mass="21896">MVTPTVTRTQVFAVALLGGLALLALAYATSATWAWALAVRGALPAPLHGLVAAGPGLGTWLVRLVAGLVGIVLVGVVVHLVRRRSALTLVTSLVLLAVAASWPRADVGTAERFAAYRVALAQIAEPDGDGAGDRGEDGLLPDALRYVSANGRVDRYEDGRVFVPQWLGMPDDAGGFWFSPGESPAGLDMHGMVCADPVRLAGEWWACGMA</sequence>
<keyword evidence="3" id="KW-1185">Reference proteome</keyword>
<name>A0ABS2LBE0_9CELL</name>
<reference evidence="2 3" key="1">
    <citation type="submission" date="2021-01" db="EMBL/GenBank/DDBJ databases">
        <title>Sequencing the genomes of 1000 actinobacteria strains.</title>
        <authorList>
            <person name="Klenk H.-P."/>
        </authorList>
    </citation>
    <scope>NUCLEOTIDE SEQUENCE [LARGE SCALE GENOMIC DNA]</scope>
    <source>
        <strain evidence="2 3">DSM 46000</strain>
    </source>
</reference>
<proteinExistence type="predicted"/>